<feature type="domain" description="N-acetyltransferase" evidence="3">
    <location>
        <begin position="15"/>
        <end position="161"/>
    </location>
</feature>
<dbReference type="PANTHER" id="PTHR43072:SF23">
    <property type="entry name" value="UPF0039 PROTEIN C11D3.02C"/>
    <property type="match status" value="1"/>
</dbReference>
<reference evidence="4" key="1">
    <citation type="submission" date="2019-05" db="EMBL/GenBank/DDBJ databases">
        <title>Methanoculleus sp. FWC-SCC1, a methanogenic archaeon isolated from deep marine cold seep.</title>
        <authorList>
            <person name="Chen Y.-W."/>
            <person name="Chen S.-C."/>
            <person name="Teng N.-H."/>
            <person name="Lai M.-C."/>
        </authorList>
    </citation>
    <scope>NUCLEOTIDE SEQUENCE</scope>
    <source>
        <strain evidence="4">FWC-SCC1</strain>
    </source>
</reference>
<sequence length="334" mass="37146">MPAIEYQTTDITGIEVIRPLWNRICEHHRIRARTFRSFFERTTFDDRKAYFARCAEAGDLRVDLASDPAAGRCVGYCVTSLSAERIGEIESLYVDVAYRSQGIGTTLVRRALMWLEENGSVENRVSVADGNEEAFAFYRRFGFSPRRTVFEQVREGAPPRPAGDARSHGVVCSIREFCAADRDAVRRIYREGIADGNATFESEAPSWERWDAGHLRSCRLVAVGDGEILGWAALSPYSGRPVYAGVAEVSVYVGKDARGSGVGSALLAALIAASEREGFWTLQAGIFPENAPSLALHIKHGFCVVGRRERLGRMQDGTWRDVLLLERRSCRTGR</sequence>
<protein>
    <submittedName>
        <fullName evidence="4">GNAT family N-acetyltransferase</fullName>
    </submittedName>
</protein>
<organism evidence="4 5">
    <name type="scientific">Methanoculleus frigidifontis</name>
    <dbReference type="NCBI Taxonomy" id="2584085"/>
    <lineage>
        <taxon>Archaea</taxon>
        <taxon>Methanobacteriati</taxon>
        <taxon>Methanobacteriota</taxon>
        <taxon>Stenosarchaea group</taxon>
        <taxon>Methanomicrobia</taxon>
        <taxon>Methanomicrobiales</taxon>
        <taxon>Methanomicrobiaceae</taxon>
        <taxon>Methanoculleus</taxon>
    </lineage>
</organism>
<dbReference type="InterPro" id="IPR016181">
    <property type="entry name" value="Acyl_CoA_acyltransferase"/>
</dbReference>
<dbReference type="RefSeq" id="WP_301662688.1">
    <property type="nucleotide sequence ID" value="NZ_VCYH01000001.1"/>
</dbReference>
<evidence type="ECO:0000313" key="5">
    <source>
        <dbReference type="Proteomes" id="UP001168338"/>
    </source>
</evidence>
<name>A0ABT8M6X7_9EURY</name>
<dbReference type="Pfam" id="PF00583">
    <property type="entry name" value="Acetyltransf_1"/>
    <property type="match status" value="2"/>
</dbReference>
<dbReference type="Proteomes" id="UP001168338">
    <property type="component" value="Unassembled WGS sequence"/>
</dbReference>
<dbReference type="PROSITE" id="PS51186">
    <property type="entry name" value="GNAT"/>
    <property type="match status" value="2"/>
</dbReference>
<dbReference type="Gene3D" id="3.40.630.30">
    <property type="match status" value="2"/>
</dbReference>
<keyword evidence="2" id="KW-0012">Acyltransferase</keyword>
<dbReference type="CDD" id="cd04301">
    <property type="entry name" value="NAT_SF"/>
    <property type="match status" value="2"/>
</dbReference>
<gene>
    <name evidence="4" type="ORF">FGU65_01800</name>
</gene>
<dbReference type="EMBL" id="VCYH01000001">
    <property type="protein sequence ID" value="MDN7023644.1"/>
    <property type="molecule type" value="Genomic_DNA"/>
</dbReference>
<comment type="caution">
    <text evidence="4">The sequence shown here is derived from an EMBL/GenBank/DDBJ whole genome shotgun (WGS) entry which is preliminary data.</text>
</comment>
<evidence type="ECO:0000256" key="2">
    <source>
        <dbReference type="ARBA" id="ARBA00023315"/>
    </source>
</evidence>
<accession>A0ABT8M6X7</accession>
<feature type="domain" description="N-acetyltransferase" evidence="3">
    <location>
        <begin position="172"/>
        <end position="326"/>
    </location>
</feature>
<dbReference type="PANTHER" id="PTHR43072">
    <property type="entry name" value="N-ACETYLTRANSFERASE"/>
    <property type="match status" value="1"/>
</dbReference>
<keyword evidence="1" id="KW-0808">Transferase</keyword>
<proteinExistence type="predicted"/>
<dbReference type="InterPro" id="IPR000182">
    <property type="entry name" value="GNAT_dom"/>
</dbReference>
<evidence type="ECO:0000313" key="4">
    <source>
        <dbReference type="EMBL" id="MDN7023644.1"/>
    </source>
</evidence>
<evidence type="ECO:0000259" key="3">
    <source>
        <dbReference type="PROSITE" id="PS51186"/>
    </source>
</evidence>
<evidence type="ECO:0000256" key="1">
    <source>
        <dbReference type="ARBA" id="ARBA00022679"/>
    </source>
</evidence>
<dbReference type="SUPFAM" id="SSF55729">
    <property type="entry name" value="Acyl-CoA N-acyltransferases (Nat)"/>
    <property type="match status" value="2"/>
</dbReference>
<keyword evidence="5" id="KW-1185">Reference proteome</keyword>